<comment type="function">
    <text evidence="8">Growth factor that plays an essential role in the regulation of embryonic development, cell proliferation, cell migration, survival and chemotaxis. Potent mitogen for cells of mesenchymal origin. Required for normal proliferation and recruitment of pericytes and vascular smooth muscle cells in the central nervous system, skin, lung, heart and placenta. Required for normal blood vessel development, and for normal development of kidney glomeruli. Plays an important role in wound healing. Signaling is modulated by the formation of heterodimers with PDGFA.</text>
</comment>
<evidence type="ECO:0000256" key="6">
    <source>
        <dbReference type="ARBA" id="ARBA00032481"/>
    </source>
</evidence>
<accession>A0A6A4SIQ4</accession>
<dbReference type="AlphaFoldDB" id="A0A6A4SIQ4"/>
<gene>
    <name evidence="13" type="ORF">F2P81_014765</name>
</gene>
<keyword evidence="3 10" id="KW-0339">Growth factor</keyword>
<dbReference type="Pfam" id="PF00341">
    <property type="entry name" value="PDGF"/>
    <property type="match status" value="1"/>
</dbReference>
<keyword evidence="4" id="KW-0497">Mitogen</keyword>
<evidence type="ECO:0000259" key="12">
    <source>
        <dbReference type="PROSITE" id="PS50278"/>
    </source>
</evidence>
<dbReference type="GO" id="GO:0005615">
    <property type="term" value="C:extracellular space"/>
    <property type="evidence" value="ECO:0007669"/>
    <property type="project" value="TreeGrafter"/>
</dbReference>
<dbReference type="GO" id="GO:0030335">
    <property type="term" value="P:positive regulation of cell migration"/>
    <property type="evidence" value="ECO:0007669"/>
    <property type="project" value="TreeGrafter"/>
</dbReference>
<dbReference type="GO" id="GO:0048008">
    <property type="term" value="P:platelet-derived growth factor receptor signaling pathway"/>
    <property type="evidence" value="ECO:0007669"/>
    <property type="project" value="TreeGrafter"/>
</dbReference>
<evidence type="ECO:0000256" key="7">
    <source>
        <dbReference type="ARBA" id="ARBA00032702"/>
    </source>
</evidence>
<evidence type="ECO:0000313" key="14">
    <source>
        <dbReference type="Proteomes" id="UP000438429"/>
    </source>
</evidence>
<dbReference type="InterPro" id="IPR023581">
    <property type="entry name" value="PD_growth_factor_CS"/>
</dbReference>
<evidence type="ECO:0000256" key="8">
    <source>
        <dbReference type="ARBA" id="ARBA00046258"/>
    </source>
</evidence>
<evidence type="ECO:0000256" key="2">
    <source>
        <dbReference type="ARBA" id="ARBA00018117"/>
    </source>
</evidence>
<feature type="region of interest" description="Disordered" evidence="11">
    <location>
        <begin position="705"/>
        <end position="809"/>
    </location>
</feature>
<evidence type="ECO:0000256" key="10">
    <source>
        <dbReference type="RuleBase" id="RU003818"/>
    </source>
</evidence>
<evidence type="ECO:0000256" key="3">
    <source>
        <dbReference type="ARBA" id="ARBA00023030"/>
    </source>
</evidence>
<dbReference type="PANTHER" id="PTHR11633:SF2">
    <property type="entry name" value="PLATELET-DERIVED GROWTH FACTOR SUBUNIT B"/>
    <property type="match status" value="1"/>
</dbReference>
<dbReference type="InterPro" id="IPR000072">
    <property type="entry name" value="PDGF/VEGF_dom"/>
</dbReference>
<feature type="compositionally biased region" description="Basic residues" evidence="11">
    <location>
        <begin position="567"/>
        <end position="582"/>
    </location>
</feature>
<evidence type="ECO:0000256" key="4">
    <source>
        <dbReference type="ARBA" id="ARBA00023246"/>
    </source>
</evidence>
<comment type="similarity">
    <text evidence="1 10">Belongs to the PDGF/VEGF growth factor family.</text>
</comment>
<feature type="compositionally biased region" description="Polar residues" evidence="11">
    <location>
        <begin position="654"/>
        <end position="669"/>
    </location>
</feature>
<comment type="caution">
    <text evidence="13">The sequence shown here is derived from an EMBL/GenBank/DDBJ whole genome shotgun (WGS) entry which is preliminary data.</text>
</comment>
<sequence length="876" mass="98075">MDFESPLSSLIKHGKHWQARLSISNLLTIHLGVCSPQQRLSLRGCCVRVDPGHAVLLPVWPFCRRVQTHRLPPPHCPDTSWEERLQPGHTQSQRLRGECTQLNTRTYTYDCVRQLLSRNNGNAFLSCSGAVAAESAIRHGGRPRPHSLPVTAHAVSSYHSRAKSCAFHDERPRYRSETSCDVTVGSVLPDNTPTPPGLPLPRQQGELLCPGVSNHIDPKSQSLVPVALAKRAKMKQCKYSSIAHAVSSIDSLEKQWPLSNREIIYDKTQMSNVFIRSVAHMRGIVSVTARDASHMCRGYCCCAGSELDPLITRSPLFETGRLLQMLLSDETDSDSQYREVLAFDSLNSPLLTEGATFALQCSANRILSKTLGGFSTLLKGRTTLDMRLVDSLESGAEVGDPLPAALVELVRNSPISSIEDLQLLLLSDSVDEDGGTSAANGGHRLPRSLGELSPRPSSFVPPELFADAQPAQQALCKVRTEVVEVTRAMLDRSNANFMLWPPCVEVQRCSGCCNTKSLQCVPHVTHTRYLQVMKIEYINKRPTYTKAVVSVVDHVECRCQPVSRPPLPKKKSSRRQHGHQHRNQTLSQEQAHGQVKMHSKDELHQWDELKQNQRAHLEDLLEQHWSPRGDTFTQPGEGYSLTGEDILFAPNWTHNSSRLHGTADQSENPENAEGKDGGISDGNKTVSSVDNVGVEVKDKLVVGGKELPLNSTDGKANEGNRSRDRGTETHVPLLHEDKFTKSHRSGVSQPVTENPPVKPRPTEEATGERGGRRFRPTKEPNPESRELPRRRDNETPEEERILQMEEAKVEEERKELLLLHKRLDQEKEILRQQQMKREEEERQKEKGADGRQHLHGKHPHLHTTTQKPGKLKHRYE</sequence>
<name>A0A6A4SIQ4_SCOMX</name>
<feature type="region of interest" description="Disordered" evidence="11">
    <location>
        <begin position="562"/>
        <end position="593"/>
    </location>
</feature>
<organism evidence="13 14">
    <name type="scientific">Scophthalmus maximus</name>
    <name type="common">Turbot</name>
    <name type="synonym">Psetta maxima</name>
    <dbReference type="NCBI Taxonomy" id="52904"/>
    <lineage>
        <taxon>Eukaryota</taxon>
        <taxon>Metazoa</taxon>
        <taxon>Chordata</taxon>
        <taxon>Craniata</taxon>
        <taxon>Vertebrata</taxon>
        <taxon>Euteleostomi</taxon>
        <taxon>Actinopterygii</taxon>
        <taxon>Neopterygii</taxon>
        <taxon>Teleostei</taxon>
        <taxon>Neoteleostei</taxon>
        <taxon>Acanthomorphata</taxon>
        <taxon>Carangaria</taxon>
        <taxon>Pleuronectiformes</taxon>
        <taxon>Pleuronectoidei</taxon>
        <taxon>Scophthalmidae</taxon>
        <taxon>Scophthalmus</taxon>
    </lineage>
</organism>
<protein>
    <recommendedName>
        <fullName evidence="2">Platelet-derived growth factor subunit B</fullName>
    </recommendedName>
    <alternativeName>
        <fullName evidence="5">PDGF-2</fullName>
    </alternativeName>
    <alternativeName>
        <fullName evidence="6">Platelet-derived growth factor B chain</fullName>
    </alternativeName>
    <alternativeName>
        <fullName evidence="7">Platelet-derived growth factor beta polypeptide</fullName>
    </alternativeName>
</protein>
<feature type="compositionally biased region" description="Basic and acidic residues" evidence="11">
    <location>
        <begin position="824"/>
        <end position="852"/>
    </location>
</feature>
<dbReference type="Gene3D" id="2.10.90.10">
    <property type="entry name" value="Cystine-knot cytokines"/>
    <property type="match status" value="1"/>
</dbReference>
<dbReference type="InterPro" id="IPR029034">
    <property type="entry name" value="Cystine-knot_cytokine"/>
</dbReference>
<dbReference type="GO" id="GO:0005161">
    <property type="term" value="F:platelet-derived growth factor receptor binding"/>
    <property type="evidence" value="ECO:0007669"/>
    <property type="project" value="TreeGrafter"/>
</dbReference>
<dbReference type="Proteomes" id="UP000438429">
    <property type="component" value="Unassembled WGS sequence"/>
</dbReference>
<evidence type="ECO:0000256" key="11">
    <source>
        <dbReference type="SAM" id="MobiDB-lite"/>
    </source>
</evidence>
<feature type="region of interest" description="Disordered" evidence="11">
    <location>
        <begin position="824"/>
        <end position="876"/>
    </location>
</feature>
<dbReference type="PROSITE" id="PS00249">
    <property type="entry name" value="PDGF_1"/>
    <property type="match status" value="1"/>
</dbReference>
<dbReference type="GO" id="GO:0051897">
    <property type="term" value="P:positive regulation of phosphatidylinositol 3-kinase/protein kinase B signal transduction"/>
    <property type="evidence" value="ECO:0007669"/>
    <property type="project" value="TreeGrafter"/>
</dbReference>
<dbReference type="GO" id="GO:0008284">
    <property type="term" value="P:positive regulation of cell population proliferation"/>
    <property type="evidence" value="ECO:0007669"/>
    <property type="project" value="TreeGrafter"/>
</dbReference>
<evidence type="ECO:0000256" key="9">
    <source>
        <dbReference type="ARBA" id="ARBA00046967"/>
    </source>
</evidence>
<dbReference type="SMART" id="SM00141">
    <property type="entry name" value="PDGF"/>
    <property type="match status" value="1"/>
</dbReference>
<dbReference type="PANTHER" id="PTHR11633">
    <property type="entry name" value="PLATELET-DERIVED GROWTH FACTOR"/>
    <property type="match status" value="1"/>
</dbReference>
<evidence type="ECO:0000256" key="1">
    <source>
        <dbReference type="ARBA" id="ARBA00006686"/>
    </source>
</evidence>
<dbReference type="CDD" id="cd00135">
    <property type="entry name" value="PDGF"/>
    <property type="match status" value="1"/>
</dbReference>
<feature type="compositionally biased region" description="Basic and acidic residues" evidence="11">
    <location>
        <begin position="760"/>
        <end position="809"/>
    </location>
</feature>
<comment type="subunit">
    <text evidence="9">Antiparallel homodimer; disulfide-linked. Antiparallel heterodimer with PDGFA; disulfide-linked. The PDGFB homodimer interacts with PDGFRA and PDGFRB homodimers, and with heterodimers formed by PDGFRA and PDGFRB. The heterodimer composed of PDGFA and PDGFB interacts with PDGFRB homodimers, and with heterodimers formed by PDGFRA and PDGFRB. Interacts with XLKD1. Interacts with LRP1. Interacts with SORL1 (via the N-terminal ectodomain). Interacts with CD82; this interaction inhibits PDGFB-mediated signaling pathway.</text>
</comment>
<dbReference type="FunFam" id="2.10.90.10:FF:000041">
    <property type="entry name" value="Platelet-derived growth factor beta polypeptide b"/>
    <property type="match status" value="1"/>
</dbReference>
<dbReference type="GO" id="GO:0016020">
    <property type="term" value="C:membrane"/>
    <property type="evidence" value="ECO:0007669"/>
    <property type="project" value="InterPro"/>
</dbReference>
<dbReference type="GO" id="GO:0051781">
    <property type="term" value="P:positive regulation of cell division"/>
    <property type="evidence" value="ECO:0007669"/>
    <property type="project" value="UniProtKB-KW"/>
</dbReference>
<evidence type="ECO:0000313" key="13">
    <source>
        <dbReference type="EMBL" id="KAF0032475.1"/>
    </source>
</evidence>
<dbReference type="SUPFAM" id="SSF57501">
    <property type="entry name" value="Cystine-knot cytokines"/>
    <property type="match status" value="1"/>
</dbReference>
<dbReference type="GO" id="GO:0008083">
    <property type="term" value="F:growth factor activity"/>
    <property type="evidence" value="ECO:0007669"/>
    <property type="project" value="UniProtKB-KW"/>
</dbReference>
<dbReference type="EMBL" id="VEVO01000013">
    <property type="protein sequence ID" value="KAF0032475.1"/>
    <property type="molecule type" value="Genomic_DNA"/>
</dbReference>
<feature type="region of interest" description="Disordered" evidence="11">
    <location>
        <begin position="654"/>
        <end position="691"/>
    </location>
</feature>
<evidence type="ECO:0000256" key="5">
    <source>
        <dbReference type="ARBA" id="ARBA00031888"/>
    </source>
</evidence>
<proteinExistence type="inferred from homology"/>
<reference evidence="13 14" key="1">
    <citation type="submission" date="2019-06" db="EMBL/GenBank/DDBJ databases">
        <title>Draft genomes of female and male turbot (Scophthalmus maximus).</title>
        <authorList>
            <person name="Xu H."/>
            <person name="Xu X.-W."/>
            <person name="Shao C."/>
            <person name="Chen S."/>
        </authorList>
    </citation>
    <scope>NUCLEOTIDE SEQUENCE [LARGE SCALE GENOMIC DNA]</scope>
    <source>
        <strain evidence="13">Ysfricsl-2016a</strain>
        <tissue evidence="13">Blood</tissue>
    </source>
</reference>
<feature type="domain" description="Platelet-derived growth factor (PDGF) family profile" evidence="12">
    <location>
        <begin position="463"/>
        <end position="564"/>
    </location>
</feature>
<dbReference type="GO" id="GO:0070374">
    <property type="term" value="P:positive regulation of ERK1 and ERK2 cascade"/>
    <property type="evidence" value="ECO:0007669"/>
    <property type="project" value="TreeGrafter"/>
</dbReference>
<feature type="compositionally biased region" description="Basic and acidic residues" evidence="11">
    <location>
        <begin position="715"/>
        <end position="740"/>
    </location>
</feature>
<dbReference type="PROSITE" id="PS50278">
    <property type="entry name" value="PDGF_2"/>
    <property type="match status" value="1"/>
</dbReference>